<dbReference type="Gene3D" id="2.30.38.10">
    <property type="entry name" value="Luciferase, Domain 3"/>
    <property type="match status" value="1"/>
</dbReference>
<dbReference type="FunFam" id="3.40.50.980:FF:000001">
    <property type="entry name" value="Non-ribosomal peptide synthetase"/>
    <property type="match status" value="1"/>
</dbReference>
<dbReference type="Gene3D" id="3.30.300.30">
    <property type="match status" value="1"/>
</dbReference>
<dbReference type="GO" id="GO:0043041">
    <property type="term" value="P:amino acid activation for nonribosomal peptide biosynthetic process"/>
    <property type="evidence" value="ECO:0007669"/>
    <property type="project" value="TreeGrafter"/>
</dbReference>
<dbReference type="FunFam" id="1.10.1200.10:FF:000005">
    <property type="entry name" value="Nonribosomal peptide synthetase 1"/>
    <property type="match status" value="1"/>
</dbReference>
<dbReference type="NCBIfam" id="TIGR01733">
    <property type="entry name" value="AA-adenyl-dom"/>
    <property type="match status" value="1"/>
</dbReference>
<keyword evidence="3" id="KW-0596">Phosphopantetheine</keyword>
<dbReference type="FunFam" id="3.40.50.12780:FF:000012">
    <property type="entry name" value="Non-ribosomal peptide synthetase"/>
    <property type="match status" value="1"/>
</dbReference>
<sequence length="1167" mass="128207">MKPQDAQKLARRFIELPQEKRRIFLAAMDREGVDFSLLPIASCDGVSERDGLSYAQQRMWFLWQLDPHSAAYNLPMAVRLQGSLDLSALEQAFSALVARHECLRTTFGQDGERAFQRVAQPSAVNIVVSDLSGVAEDQRWPRARQIMAGEAAQAFDLQQGPLLSIRLLRLAEQEHVLLLTLHHIIADGWSMNILIDEFTRCYDACVAHAPVSLSPLAVHYRDYALWQRSWLEAGEQERQLAYWRGHLGEEHPVLELPTDRPHPAQASHRGARLEVLVDGDLRQALKALAQRQGVSLFVVLLASFKSLLHRYSGQTDIRVGGLIANRTRSETEGLIGFFVNTQVLRSEVQARTRFTDLLQSLRQASSGAQAHQELPFDALIEALQPARSQSHNPLFQVMFNHQPLVTDVQGKQLACGLRVEHLSEEQAAGEARQHAATSDLMLETREEGEQLFAAFTYATDIFDATTIARLAAHWRNLLRAVCLDPQQPIGHLPMLAADETARLLDSGSGLPTPADTALLMPQLFEAQARRTPEAIAVILAGPDPVGGGLPAMASEGAMQDSRAPSPASRLPHNNRQSLSYAELNRRANRLAHLLRGRGVGPEVLVGLALGRSLDMAVAILAVLKAGGAYVPLDPQTPAERLAHVLQDSGLQLLLTQDRWLESLPSLEGIETLCLDRINDSTYCESDPQAQPAAASLAYVIYTSGSTGRPKGVAISHHALAEFVARATQYSELVETDRVLQFATSSFDGFVEQFFPPLCLGACVVLRDERLWDSATLHEAILRHGITLADLPAAYWHLLVQDWAARPPAGYGALRQIHIGGEAMAVDGLRLWRQAGLAAVRLINTYGPTEATVVSTTYDCSELLPEAVSWRGVPIGFGLSARRLRVLDADLNLLPQGAVGELYIGGPGLARGYQGQPALSALRFIADPFSPGERLYRTGDRARLREDGAVEYIGRVDHQVKIRGFRLELGEVEARLLQCPGVREAAVLALPLAGGTQLVGYVVAEQPLEPAQQSVWRLQIKAFLQGRLPDYMVPSHLLVLPGLPLTPSGKLDRKALPIPDPSQLQASYREPQTDTERCLAGIWEEVLQVPRVGLDDHFFELGGHSLLAAQVIARIKGRLEVSLPLRSLFEKPLLSDLAAELETLVRGSGDNDWADMEQFMSSLEEFGA</sequence>
<dbReference type="InterPro" id="IPR020845">
    <property type="entry name" value="AMP-binding_CS"/>
</dbReference>
<dbReference type="InterPro" id="IPR009081">
    <property type="entry name" value="PP-bd_ACP"/>
</dbReference>
<dbReference type="PANTHER" id="PTHR45527">
    <property type="entry name" value="NONRIBOSOMAL PEPTIDE SYNTHETASE"/>
    <property type="match status" value="1"/>
</dbReference>
<comment type="similarity">
    <text evidence="2">Belongs to the ATP-dependent AMP-binding enzyme family.</text>
</comment>
<dbReference type="Gene3D" id="3.30.559.10">
    <property type="entry name" value="Chloramphenicol acetyltransferase-like domain"/>
    <property type="match status" value="1"/>
</dbReference>
<evidence type="ECO:0000259" key="6">
    <source>
        <dbReference type="PROSITE" id="PS50075"/>
    </source>
</evidence>
<name>A0A7Y8CFN0_9PSED</name>
<dbReference type="GO" id="GO:0005829">
    <property type="term" value="C:cytosol"/>
    <property type="evidence" value="ECO:0007669"/>
    <property type="project" value="TreeGrafter"/>
</dbReference>
<dbReference type="InterPro" id="IPR000873">
    <property type="entry name" value="AMP-dep_synth/lig_dom"/>
</dbReference>
<proteinExistence type="inferred from homology"/>
<dbReference type="Pfam" id="PF00501">
    <property type="entry name" value="AMP-binding"/>
    <property type="match status" value="1"/>
</dbReference>
<dbReference type="InterPro" id="IPR036736">
    <property type="entry name" value="ACP-like_sf"/>
</dbReference>
<dbReference type="InterPro" id="IPR025110">
    <property type="entry name" value="AMP-bd_C"/>
</dbReference>
<evidence type="ECO:0000313" key="7">
    <source>
        <dbReference type="EMBL" id="NWC16361.1"/>
    </source>
</evidence>
<accession>A0A7Y8CFN0</accession>
<dbReference type="EMBL" id="JACAQE010000007">
    <property type="protein sequence ID" value="NWC16361.1"/>
    <property type="molecule type" value="Genomic_DNA"/>
</dbReference>
<keyword evidence="4" id="KW-0597">Phosphoprotein</keyword>
<dbReference type="InterPro" id="IPR010071">
    <property type="entry name" value="AA_adenyl_dom"/>
</dbReference>
<dbReference type="Pfam" id="PF00668">
    <property type="entry name" value="Condensation"/>
    <property type="match status" value="1"/>
</dbReference>
<dbReference type="Pfam" id="PF00550">
    <property type="entry name" value="PP-binding"/>
    <property type="match status" value="1"/>
</dbReference>
<dbReference type="Pfam" id="PF13193">
    <property type="entry name" value="AMP-binding_C"/>
    <property type="match status" value="1"/>
</dbReference>
<dbReference type="PROSITE" id="PS00012">
    <property type="entry name" value="PHOSPHOPANTETHEINE"/>
    <property type="match status" value="1"/>
</dbReference>
<dbReference type="GO" id="GO:0047527">
    <property type="term" value="F:2,3-dihydroxybenzoate-serine ligase activity"/>
    <property type="evidence" value="ECO:0007669"/>
    <property type="project" value="TreeGrafter"/>
</dbReference>
<dbReference type="SUPFAM" id="SSF56801">
    <property type="entry name" value="Acetyl-CoA synthetase-like"/>
    <property type="match status" value="1"/>
</dbReference>
<dbReference type="InterPro" id="IPR020806">
    <property type="entry name" value="PKS_PP-bd"/>
</dbReference>
<dbReference type="SMART" id="SM00823">
    <property type="entry name" value="PKS_PP"/>
    <property type="match status" value="1"/>
</dbReference>
<comment type="cofactor">
    <cofactor evidence="1">
        <name>pantetheine 4'-phosphate</name>
        <dbReference type="ChEBI" id="CHEBI:47942"/>
    </cofactor>
</comment>
<dbReference type="SUPFAM" id="SSF52777">
    <property type="entry name" value="CoA-dependent acyltransferases"/>
    <property type="match status" value="2"/>
</dbReference>
<evidence type="ECO:0000256" key="5">
    <source>
        <dbReference type="SAM" id="MobiDB-lite"/>
    </source>
</evidence>
<dbReference type="InterPro" id="IPR045851">
    <property type="entry name" value="AMP-bd_C_sf"/>
</dbReference>
<evidence type="ECO:0000256" key="3">
    <source>
        <dbReference type="ARBA" id="ARBA00022450"/>
    </source>
</evidence>
<dbReference type="CDD" id="cd19531">
    <property type="entry name" value="LCL_NRPS-like"/>
    <property type="match status" value="1"/>
</dbReference>
<dbReference type="CDD" id="cd17649">
    <property type="entry name" value="A_NRPS_PvdJ-like"/>
    <property type="match status" value="1"/>
</dbReference>
<evidence type="ECO:0000256" key="1">
    <source>
        <dbReference type="ARBA" id="ARBA00001957"/>
    </source>
</evidence>
<dbReference type="AlphaFoldDB" id="A0A7Y8CFN0"/>
<dbReference type="Proteomes" id="UP000517547">
    <property type="component" value="Unassembled WGS sequence"/>
</dbReference>
<organism evidence="7 8">
    <name type="scientific">Pseudomonas gingeri</name>
    <dbReference type="NCBI Taxonomy" id="117681"/>
    <lineage>
        <taxon>Bacteria</taxon>
        <taxon>Pseudomonadati</taxon>
        <taxon>Pseudomonadota</taxon>
        <taxon>Gammaproteobacteria</taxon>
        <taxon>Pseudomonadales</taxon>
        <taxon>Pseudomonadaceae</taxon>
        <taxon>Pseudomonas</taxon>
    </lineage>
</organism>
<evidence type="ECO:0000256" key="4">
    <source>
        <dbReference type="ARBA" id="ARBA00022553"/>
    </source>
</evidence>
<evidence type="ECO:0000256" key="2">
    <source>
        <dbReference type="ARBA" id="ARBA00006432"/>
    </source>
</evidence>
<dbReference type="Gene3D" id="3.30.559.30">
    <property type="entry name" value="Nonribosomal peptide synthetase, condensation domain"/>
    <property type="match status" value="1"/>
</dbReference>
<feature type="domain" description="Carrier" evidence="6">
    <location>
        <begin position="1069"/>
        <end position="1144"/>
    </location>
</feature>
<dbReference type="FunFam" id="3.30.300.30:FF:000010">
    <property type="entry name" value="Enterobactin synthetase component F"/>
    <property type="match status" value="1"/>
</dbReference>
<dbReference type="InterPro" id="IPR023213">
    <property type="entry name" value="CAT-like_dom_sf"/>
</dbReference>
<dbReference type="GO" id="GO:0009239">
    <property type="term" value="P:enterobactin biosynthetic process"/>
    <property type="evidence" value="ECO:0007669"/>
    <property type="project" value="TreeGrafter"/>
</dbReference>
<evidence type="ECO:0000313" key="8">
    <source>
        <dbReference type="Proteomes" id="UP000517547"/>
    </source>
</evidence>
<dbReference type="GO" id="GO:0031177">
    <property type="term" value="F:phosphopantetheine binding"/>
    <property type="evidence" value="ECO:0007669"/>
    <property type="project" value="InterPro"/>
</dbReference>
<dbReference type="InterPro" id="IPR006162">
    <property type="entry name" value="Ppantetheine_attach_site"/>
</dbReference>
<comment type="caution">
    <text evidence="7">The sequence shown here is derived from an EMBL/GenBank/DDBJ whole genome shotgun (WGS) entry which is preliminary data.</text>
</comment>
<dbReference type="PROSITE" id="PS50075">
    <property type="entry name" value="CARRIER"/>
    <property type="match status" value="1"/>
</dbReference>
<dbReference type="Gene3D" id="3.40.50.1820">
    <property type="entry name" value="alpha/beta hydrolase"/>
    <property type="match status" value="1"/>
</dbReference>
<dbReference type="Gene3D" id="3.40.50.980">
    <property type="match status" value="2"/>
</dbReference>
<dbReference type="RefSeq" id="WP_103032522.1">
    <property type="nucleotide sequence ID" value="NZ_JACAQE010000007.1"/>
</dbReference>
<dbReference type="PANTHER" id="PTHR45527:SF1">
    <property type="entry name" value="FATTY ACID SYNTHASE"/>
    <property type="match status" value="1"/>
</dbReference>
<feature type="region of interest" description="Disordered" evidence="5">
    <location>
        <begin position="553"/>
        <end position="575"/>
    </location>
</feature>
<reference evidence="7 8" key="1">
    <citation type="submission" date="2020-04" db="EMBL/GenBank/DDBJ databases">
        <title>Molecular characterization of pseudomonads from Agaricus bisporus reveal novel blotch 2 pathogens in Western Europe.</title>
        <authorList>
            <person name="Taparia T."/>
            <person name="Krijger M."/>
            <person name="Haynes E."/>
            <person name="Elpinstone J.G."/>
            <person name="Noble R."/>
            <person name="Van Der Wolf J."/>
        </authorList>
    </citation>
    <scope>NUCLEOTIDE SEQUENCE [LARGE SCALE GENOMIC DNA]</scope>
    <source>
        <strain evidence="7 8">IPO3738</strain>
    </source>
</reference>
<dbReference type="PROSITE" id="PS00455">
    <property type="entry name" value="AMP_BINDING"/>
    <property type="match status" value="1"/>
</dbReference>
<dbReference type="SUPFAM" id="SSF47336">
    <property type="entry name" value="ACP-like"/>
    <property type="match status" value="1"/>
</dbReference>
<dbReference type="InterPro" id="IPR001242">
    <property type="entry name" value="Condensation_dom"/>
</dbReference>
<dbReference type="FunFam" id="3.30.559.10:FF:000012">
    <property type="entry name" value="Non-ribosomal peptide synthetase"/>
    <property type="match status" value="1"/>
</dbReference>
<gene>
    <name evidence="7" type="ORF">HX845_22070</name>
</gene>
<dbReference type="InterPro" id="IPR029058">
    <property type="entry name" value="AB_hydrolase_fold"/>
</dbReference>
<dbReference type="GO" id="GO:0009366">
    <property type="term" value="C:enterobactin synthetase complex"/>
    <property type="evidence" value="ECO:0007669"/>
    <property type="project" value="TreeGrafter"/>
</dbReference>
<protein>
    <submittedName>
        <fullName evidence="7">Non-ribosomal peptide synthetase</fullName>
    </submittedName>
</protein>